<evidence type="ECO:0000313" key="2">
    <source>
        <dbReference type="EMBL" id="KIW68840.1"/>
    </source>
</evidence>
<dbReference type="InterPro" id="IPR006139">
    <property type="entry name" value="D-isomer_2_OHA_DH_cat_dom"/>
</dbReference>
<dbReference type="EMBL" id="KN846958">
    <property type="protein sequence ID" value="KIW68840.1"/>
    <property type="molecule type" value="Genomic_DNA"/>
</dbReference>
<accession>A0A0D2FQK5</accession>
<dbReference type="Pfam" id="PF00389">
    <property type="entry name" value="2-Hacid_dh"/>
    <property type="match status" value="1"/>
</dbReference>
<reference evidence="2 3" key="1">
    <citation type="submission" date="2015-01" db="EMBL/GenBank/DDBJ databases">
        <title>The Genome Sequence of Capronia semiimmersa CBS27337.</title>
        <authorList>
            <consortium name="The Broad Institute Genomics Platform"/>
            <person name="Cuomo C."/>
            <person name="de Hoog S."/>
            <person name="Gorbushina A."/>
            <person name="Stielow B."/>
            <person name="Teixiera M."/>
            <person name="Abouelleil A."/>
            <person name="Chapman S.B."/>
            <person name="Priest M."/>
            <person name="Young S.K."/>
            <person name="Wortman J."/>
            <person name="Nusbaum C."/>
            <person name="Birren B."/>
        </authorList>
    </citation>
    <scope>NUCLEOTIDE SEQUENCE [LARGE SCALE GENOMIC DNA]</scope>
    <source>
        <strain evidence="2 3">CBS 27337</strain>
    </source>
</reference>
<protein>
    <recommendedName>
        <fullName evidence="1">D-isomer specific 2-hydroxyacid dehydrogenase catalytic domain-containing protein</fullName>
    </recommendedName>
</protein>
<dbReference type="AlphaFoldDB" id="A0A0D2FQK5"/>
<dbReference type="Proteomes" id="UP000054266">
    <property type="component" value="Unassembled WGS sequence"/>
</dbReference>
<evidence type="ECO:0000259" key="1">
    <source>
        <dbReference type="Pfam" id="PF00389"/>
    </source>
</evidence>
<keyword evidence="3" id="KW-1185">Reference proteome</keyword>
<name>A0A0D2FQK5_9EURO</name>
<proteinExistence type="predicted"/>
<dbReference type="Gene3D" id="3.40.50.720">
    <property type="entry name" value="NAD(P)-binding Rossmann-like Domain"/>
    <property type="match status" value="1"/>
</dbReference>
<gene>
    <name evidence="2" type="ORF">PV04_04760</name>
</gene>
<evidence type="ECO:0000313" key="3">
    <source>
        <dbReference type="Proteomes" id="UP000054266"/>
    </source>
</evidence>
<dbReference type="GO" id="GO:0016616">
    <property type="term" value="F:oxidoreductase activity, acting on the CH-OH group of donors, NAD or NADP as acceptor"/>
    <property type="evidence" value="ECO:0007669"/>
    <property type="project" value="InterPro"/>
</dbReference>
<sequence>MAAREAARRKPFVVSLGDPKYVGEEFLDEFKRDFDFDVLPATNRKETQELLPQFIAKSRPIDGFIIRMGTIPYEPFDEDLLGALLPTCKIIASASAGYNEFDVDWMTRNNVW</sequence>
<feature type="domain" description="D-isomer specific 2-hydroxyacid dehydrogenase catalytic" evidence="1">
    <location>
        <begin position="25"/>
        <end position="111"/>
    </location>
</feature>
<dbReference type="GO" id="GO:0051287">
    <property type="term" value="F:NAD binding"/>
    <property type="evidence" value="ECO:0007669"/>
    <property type="project" value="InterPro"/>
</dbReference>
<dbReference type="SUPFAM" id="SSF52283">
    <property type="entry name" value="Formate/glycerate dehydrogenase catalytic domain-like"/>
    <property type="match status" value="1"/>
</dbReference>
<organism evidence="2 3">
    <name type="scientific">Phialophora macrospora</name>
    <dbReference type="NCBI Taxonomy" id="1851006"/>
    <lineage>
        <taxon>Eukaryota</taxon>
        <taxon>Fungi</taxon>
        <taxon>Dikarya</taxon>
        <taxon>Ascomycota</taxon>
        <taxon>Pezizomycotina</taxon>
        <taxon>Eurotiomycetes</taxon>
        <taxon>Chaetothyriomycetidae</taxon>
        <taxon>Chaetothyriales</taxon>
        <taxon>Herpotrichiellaceae</taxon>
        <taxon>Phialophora</taxon>
    </lineage>
</organism>
<dbReference type="HOGENOM" id="CLU_2145566_0_0_1"/>
<dbReference type="STRING" id="5601.A0A0D2FQK5"/>